<sequence length="127" mass="13724">HTWASPRLRATHSVLDWPGSDHTPQACYIPTTTPPAPADGFCWARLNQDKATTLGRQVLLPTPPPPNSVADLEHQTDDLIGKLTGIMHACTPAKSPPRGRRFPGWDEATAAATATLRTAEKRVRAGD</sequence>
<protein>
    <submittedName>
        <fullName evidence="1">Uncharacterized protein</fullName>
    </submittedName>
</protein>
<gene>
    <name evidence="1" type="ORF">SBRCBS47491_010258</name>
</gene>
<evidence type="ECO:0000313" key="1">
    <source>
        <dbReference type="EMBL" id="CAK7238070.1"/>
    </source>
</evidence>
<reference evidence="1 2" key="1">
    <citation type="submission" date="2024-01" db="EMBL/GenBank/DDBJ databases">
        <authorList>
            <person name="Allen C."/>
            <person name="Tagirdzhanova G."/>
        </authorList>
    </citation>
    <scope>NUCLEOTIDE SEQUENCE [LARGE SCALE GENOMIC DNA]</scope>
</reference>
<dbReference type="EMBL" id="CAWUHC010000270">
    <property type="protein sequence ID" value="CAK7238070.1"/>
    <property type="molecule type" value="Genomic_DNA"/>
</dbReference>
<comment type="caution">
    <text evidence="1">The sequence shown here is derived from an EMBL/GenBank/DDBJ whole genome shotgun (WGS) entry which is preliminary data.</text>
</comment>
<dbReference type="Proteomes" id="UP001642406">
    <property type="component" value="Unassembled WGS sequence"/>
</dbReference>
<name>A0ABP0D4M1_9PEZI</name>
<feature type="non-terminal residue" evidence="1">
    <location>
        <position position="1"/>
    </location>
</feature>
<accession>A0ABP0D4M1</accession>
<keyword evidence="2" id="KW-1185">Reference proteome</keyword>
<feature type="non-terminal residue" evidence="1">
    <location>
        <position position="127"/>
    </location>
</feature>
<organism evidence="1 2">
    <name type="scientific">Sporothrix bragantina</name>
    <dbReference type="NCBI Taxonomy" id="671064"/>
    <lineage>
        <taxon>Eukaryota</taxon>
        <taxon>Fungi</taxon>
        <taxon>Dikarya</taxon>
        <taxon>Ascomycota</taxon>
        <taxon>Pezizomycotina</taxon>
        <taxon>Sordariomycetes</taxon>
        <taxon>Sordariomycetidae</taxon>
        <taxon>Ophiostomatales</taxon>
        <taxon>Ophiostomataceae</taxon>
        <taxon>Sporothrix</taxon>
    </lineage>
</organism>
<evidence type="ECO:0000313" key="2">
    <source>
        <dbReference type="Proteomes" id="UP001642406"/>
    </source>
</evidence>
<proteinExistence type="predicted"/>